<comment type="cofactor">
    <cofactor evidence="1 7">
        <name>heme</name>
        <dbReference type="ChEBI" id="CHEBI:30413"/>
    </cofactor>
</comment>
<keyword evidence="10" id="KW-1185">Reference proteome</keyword>
<protein>
    <recommendedName>
        <fullName evidence="11">Cytochrome P450</fullName>
    </recommendedName>
</protein>
<keyword evidence="6 8" id="KW-0503">Monooxygenase</keyword>
<evidence type="ECO:0000256" key="6">
    <source>
        <dbReference type="ARBA" id="ARBA00023033"/>
    </source>
</evidence>
<evidence type="ECO:0008006" key="11">
    <source>
        <dbReference type="Google" id="ProtNLM"/>
    </source>
</evidence>
<sequence length="293" mass="33091">MPRFMIPKAHQARQRALAAVLDWQAWAMENFTPEAVDDGGNDPFWGSSFFRERQELFLGMDGFFHDALASVDLSFIWSANTNAVVASFWLTLEAFRDPTLLQAVREEVQPCLQIGPDDQPIFDVAKLIRQPLLQATFAENWRLRVHGFLVRRPEEDMQINKWTIPGQHWCIANSTPASMDAAFWCTGDNSTHPVDQFWPGRFLKKDPESNALVFSLAGTEGHWVPFGGGAHACPGRILTKRVNILTMALMVTLYDCEILANDEDLAMDTGTYPFGSIPPRGKVPIKIRRRVVM</sequence>
<keyword evidence="5 7" id="KW-0408">Iron</keyword>
<dbReference type="InterPro" id="IPR017972">
    <property type="entry name" value="Cyt_P450_CS"/>
</dbReference>
<dbReference type="PANTHER" id="PTHR24304:SF2">
    <property type="entry name" value="24-HYDROXYCHOLESTEROL 7-ALPHA-HYDROXYLASE"/>
    <property type="match status" value="1"/>
</dbReference>
<dbReference type="Pfam" id="PF00067">
    <property type="entry name" value="p450"/>
    <property type="match status" value="1"/>
</dbReference>
<organism evidence="9 10">
    <name type="scientific">Cytospora leucostoma</name>
    <dbReference type="NCBI Taxonomy" id="1230097"/>
    <lineage>
        <taxon>Eukaryota</taxon>
        <taxon>Fungi</taxon>
        <taxon>Dikarya</taxon>
        <taxon>Ascomycota</taxon>
        <taxon>Pezizomycotina</taxon>
        <taxon>Sordariomycetes</taxon>
        <taxon>Sordariomycetidae</taxon>
        <taxon>Diaporthales</taxon>
        <taxon>Cytosporaceae</taxon>
        <taxon>Cytospora</taxon>
    </lineage>
</organism>
<comment type="similarity">
    <text evidence="2 8">Belongs to the cytochrome P450 family.</text>
</comment>
<proteinExistence type="inferred from homology"/>
<evidence type="ECO:0000256" key="5">
    <source>
        <dbReference type="ARBA" id="ARBA00023004"/>
    </source>
</evidence>
<reference evidence="9 10" key="1">
    <citation type="submission" date="2015-09" db="EMBL/GenBank/DDBJ databases">
        <title>Host preference determinants of Valsa canker pathogens revealed by comparative genomics.</title>
        <authorList>
            <person name="Yin Z."/>
            <person name="Huang L."/>
        </authorList>
    </citation>
    <scope>NUCLEOTIDE SEQUENCE [LARGE SCALE GENOMIC DNA]</scope>
    <source>
        <strain evidence="9 10">SXYLt</strain>
    </source>
</reference>
<name>A0A423X797_9PEZI</name>
<dbReference type="AlphaFoldDB" id="A0A423X797"/>
<feature type="binding site" description="axial binding residue" evidence="7">
    <location>
        <position position="233"/>
    </location>
    <ligand>
        <name>heme</name>
        <dbReference type="ChEBI" id="CHEBI:30413"/>
    </ligand>
    <ligandPart>
        <name>Fe</name>
        <dbReference type="ChEBI" id="CHEBI:18248"/>
    </ligandPart>
</feature>
<dbReference type="GO" id="GO:0016705">
    <property type="term" value="F:oxidoreductase activity, acting on paired donors, with incorporation or reduction of molecular oxygen"/>
    <property type="evidence" value="ECO:0007669"/>
    <property type="project" value="InterPro"/>
</dbReference>
<dbReference type="InParanoid" id="A0A423X797"/>
<dbReference type="GO" id="GO:0020037">
    <property type="term" value="F:heme binding"/>
    <property type="evidence" value="ECO:0007669"/>
    <property type="project" value="InterPro"/>
</dbReference>
<dbReference type="InterPro" id="IPR001128">
    <property type="entry name" value="Cyt_P450"/>
</dbReference>
<dbReference type="EMBL" id="LKEB01000025">
    <property type="protein sequence ID" value="ROW11809.1"/>
    <property type="molecule type" value="Genomic_DNA"/>
</dbReference>
<evidence type="ECO:0000256" key="3">
    <source>
        <dbReference type="ARBA" id="ARBA00022617"/>
    </source>
</evidence>
<dbReference type="InterPro" id="IPR002403">
    <property type="entry name" value="Cyt_P450_E_grp-IV"/>
</dbReference>
<dbReference type="SUPFAM" id="SSF48264">
    <property type="entry name" value="Cytochrome P450"/>
    <property type="match status" value="1"/>
</dbReference>
<keyword evidence="4 7" id="KW-0479">Metal-binding</keyword>
<dbReference type="PANTHER" id="PTHR24304">
    <property type="entry name" value="CYTOCHROME P450 FAMILY 7"/>
    <property type="match status" value="1"/>
</dbReference>
<evidence type="ECO:0000256" key="8">
    <source>
        <dbReference type="RuleBase" id="RU000461"/>
    </source>
</evidence>
<dbReference type="Proteomes" id="UP000285146">
    <property type="component" value="Unassembled WGS sequence"/>
</dbReference>
<accession>A0A423X797</accession>
<comment type="caution">
    <text evidence="9">The sequence shown here is derived from an EMBL/GenBank/DDBJ whole genome shotgun (WGS) entry which is preliminary data.</text>
</comment>
<dbReference type="OrthoDB" id="3366823at2759"/>
<dbReference type="STRING" id="1230097.A0A423X797"/>
<dbReference type="PRINTS" id="PR00465">
    <property type="entry name" value="EP450IV"/>
</dbReference>
<dbReference type="GO" id="GO:0005506">
    <property type="term" value="F:iron ion binding"/>
    <property type="evidence" value="ECO:0007669"/>
    <property type="project" value="InterPro"/>
</dbReference>
<evidence type="ECO:0000256" key="1">
    <source>
        <dbReference type="ARBA" id="ARBA00001971"/>
    </source>
</evidence>
<evidence type="ECO:0000313" key="10">
    <source>
        <dbReference type="Proteomes" id="UP000285146"/>
    </source>
</evidence>
<evidence type="ECO:0000256" key="7">
    <source>
        <dbReference type="PIRSR" id="PIRSR602403-1"/>
    </source>
</evidence>
<evidence type="ECO:0000256" key="2">
    <source>
        <dbReference type="ARBA" id="ARBA00010617"/>
    </source>
</evidence>
<keyword evidence="8" id="KW-0560">Oxidoreductase</keyword>
<keyword evidence="3 7" id="KW-0349">Heme</keyword>
<dbReference type="Gene3D" id="1.10.630.10">
    <property type="entry name" value="Cytochrome P450"/>
    <property type="match status" value="1"/>
</dbReference>
<gene>
    <name evidence="9" type="ORF">VPNG_04993</name>
</gene>
<evidence type="ECO:0000313" key="9">
    <source>
        <dbReference type="EMBL" id="ROW11809.1"/>
    </source>
</evidence>
<dbReference type="InterPro" id="IPR050529">
    <property type="entry name" value="CYP450_sterol_14alpha_dmase"/>
</dbReference>
<dbReference type="PROSITE" id="PS00086">
    <property type="entry name" value="CYTOCHROME_P450"/>
    <property type="match status" value="1"/>
</dbReference>
<dbReference type="GO" id="GO:0008395">
    <property type="term" value="F:steroid hydroxylase activity"/>
    <property type="evidence" value="ECO:0007669"/>
    <property type="project" value="TreeGrafter"/>
</dbReference>
<evidence type="ECO:0000256" key="4">
    <source>
        <dbReference type="ARBA" id="ARBA00022723"/>
    </source>
</evidence>
<dbReference type="InterPro" id="IPR036396">
    <property type="entry name" value="Cyt_P450_sf"/>
</dbReference>